<dbReference type="AlphaFoldDB" id="A0AAJ0GNQ1"/>
<gene>
    <name evidence="2" type="ORF">B0T15DRAFT_504566</name>
</gene>
<sequence length="300" mass="32980">MAVALLPYSPQHYNSLPPVLEAGRNAEPSGAIAALWSIALWDAVGVVGPQCLRDPAISEPDAVVDTDGRDSSPENITWARLPSSTVPVVHADFSATTTVMGKALSALTATYTPPSTSPSWPAPSSLEEKGCATRVRIRSDPHKRLFMFKCIIDFRTFLAQGRRGAIPKRRWPTAAGTDGTCSPLWRAEYPLALELTEVFSLGRVHVDAPVLRQPAMDFDEIEHPNDLTPDWDGAEDIPESWRQMVDRCMADDPNERLDVMEVLRVWEKAWEDQLDLPRIPHSGSSLNALSSQSNSSNAGW</sequence>
<comment type="caution">
    <text evidence="2">The sequence shown here is derived from an EMBL/GenBank/DDBJ whole genome shotgun (WGS) entry which is preliminary data.</text>
</comment>
<reference evidence="2" key="2">
    <citation type="submission" date="2023-06" db="EMBL/GenBank/DDBJ databases">
        <authorList>
            <consortium name="Lawrence Berkeley National Laboratory"/>
            <person name="Mondo S.J."/>
            <person name="Hensen N."/>
            <person name="Bonometti L."/>
            <person name="Westerberg I."/>
            <person name="Brannstrom I.O."/>
            <person name="Guillou S."/>
            <person name="Cros-Aarteil S."/>
            <person name="Calhoun S."/>
            <person name="Haridas S."/>
            <person name="Kuo A."/>
            <person name="Pangilinan J."/>
            <person name="Riley R."/>
            <person name="Labutti K."/>
            <person name="Andreopoulos B."/>
            <person name="Lipzen A."/>
            <person name="Chen C."/>
            <person name="Yanf M."/>
            <person name="Daum C."/>
            <person name="Ng V."/>
            <person name="Clum A."/>
            <person name="Steindorff A."/>
            <person name="Ohm R."/>
            <person name="Martin F."/>
            <person name="Silar P."/>
            <person name="Natvig D."/>
            <person name="Lalanne C."/>
            <person name="Gautier V."/>
            <person name="Ament-Velasquez S.L."/>
            <person name="Kruys A."/>
            <person name="Hutchinson M.I."/>
            <person name="Powell A.J."/>
            <person name="Barry K."/>
            <person name="Miller A.N."/>
            <person name="Grigoriev I.V."/>
            <person name="Debuchy R."/>
            <person name="Gladieux P."/>
            <person name="Thoren M.H."/>
            <person name="Johannesson H."/>
        </authorList>
    </citation>
    <scope>NUCLEOTIDE SEQUENCE</scope>
    <source>
        <strain evidence="2">CBS 333.67</strain>
    </source>
</reference>
<feature type="region of interest" description="Disordered" evidence="1">
    <location>
        <begin position="281"/>
        <end position="300"/>
    </location>
</feature>
<dbReference type="EMBL" id="JAUDZG010000006">
    <property type="protein sequence ID" value="KAK3303329.1"/>
    <property type="molecule type" value="Genomic_DNA"/>
</dbReference>
<proteinExistence type="predicted"/>
<evidence type="ECO:0008006" key="4">
    <source>
        <dbReference type="Google" id="ProtNLM"/>
    </source>
</evidence>
<feature type="compositionally biased region" description="Low complexity" evidence="1">
    <location>
        <begin position="282"/>
        <end position="300"/>
    </location>
</feature>
<dbReference type="Proteomes" id="UP001273166">
    <property type="component" value="Unassembled WGS sequence"/>
</dbReference>
<dbReference type="RefSeq" id="XP_062719109.1">
    <property type="nucleotide sequence ID" value="XM_062867501.1"/>
</dbReference>
<accession>A0AAJ0GNQ1</accession>
<protein>
    <recommendedName>
        <fullName evidence="4">Protein kinase domain-containing protein</fullName>
    </recommendedName>
</protein>
<evidence type="ECO:0000313" key="2">
    <source>
        <dbReference type="EMBL" id="KAK3303329.1"/>
    </source>
</evidence>
<dbReference type="GeneID" id="87886330"/>
<evidence type="ECO:0000313" key="3">
    <source>
        <dbReference type="Proteomes" id="UP001273166"/>
    </source>
</evidence>
<name>A0AAJ0GNQ1_9PEZI</name>
<evidence type="ECO:0000256" key="1">
    <source>
        <dbReference type="SAM" id="MobiDB-lite"/>
    </source>
</evidence>
<keyword evidence="3" id="KW-1185">Reference proteome</keyword>
<organism evidence="2 3">
    <name type="scientific">Chaetomium strumarium</name>
    <dbReference type="NCBI Taxonomy" id="1170767"/>
    <lineage>
        <taxon>Eukaryota</taxon>
        <taxon>Fungi</taxon>
        <taxon>Dikarya</taxon>
        <taxon>Ascomycota</taxon>
        <taxon>Pezizomycotina</taxon>
        <taxon>Sordariomycetes</taxon>
        <taxon>Sordariomycetidae</taxon>
        <taxon>Sordariales</taxon>
        <taxon>Chaetomiaceae</taxon>
        <taxon>Chaetomium</taxon>
    </lineage>
</organism>
<reference evidence="2" key="1">
    <citation type="journal article" date="2023" name="Mol. Phylogenet. Evol.">
        <title>Genome-scale phylogeny and comparative genomics of the fungal order Sordariales.</title>
        <authorList>
            <person name="Hensen N."/>
            <person name="Bonometti L."/>
            <person name="Westerberg I."/>
            <person name="Brannstrom I.O."/>
            <person name="Guillou S."/>
            <person name="Cros-Aarteil S."/>
            <person name="Calhoun S."/>
            <person name="Haridas S."/>
            <person name="Kuo A."/>
            <person name="Mondo S."/>
            <person name="Pangilinan J."/>
            <person name="Riley R."/>
            <person name="LaButti K."/>
            <person name="Andreopoulos B."/>
            <person name="Lipzen A."/>
            <person name="Chen C."/>
            <person name="Yan M."/>
            <person name="Daum C."/>
            <person name="Ng V."/>
            <person name="Clum A."/>
            <person name="Steindorff A."/>
            <person name="Ohm R.A."/>
            <person name="Martin F."/>
            <person name="Silar P."/>
            <person name="Natvig D.O."/>
            <person name="Lalanne C."/>
            <person name="Gautier V."/>
            <person name="Ament-Velasquez S.L."/>
            <person name="Kruys A."/>
            <person name="Hutchinson M.I."/>
            <person name="Powell A.J."/>
            <person name="Barry K."/>
            <person name="Miller A.N."/>
            <person name="Grigoriev I.V."/>
            <person name="Debuchy R."/>
            <person name="Gladieux P."/>
            <person name="Hiltunen Thoren M."/>
            <person name="Johannesson H."/>
        </authorList>
    </citation>
    <scope>NUCLEOTIDE SEQUENCE</scope>
    <source>
        <strain evidence="2">CBS 333.67</strain>
    </source>
</reference>
<dbReference type="Gene3D" id="1.10.510.10">
    <property type="entry name" value="Transferase(Phosphotransferase) domain 1"/>
    <property type="match status" value="1"/>
</dbReference>